<dbReference type="InterPro" id="IPR012337">
    <property type="entry name" value="RNaseH-like_sf"/>
</dbReference>
<dbReference type="InterPro" id="IPR054722">
    <property type="entry name" value="PolX-like_BBD"/>
</dbReference>
<keyword evidence="18" id="KW-0917">Virion maturation</keyword>
<evidence type="ECO:0000256" key="21">
    <source>
        <dbReference type="ARBA" id="ARBA00048173"/>
    </source>
</evidence>
<keyword evidence="4" id="KW-0645">Protease</keyword>
<keyword evidence="12" id="KW-0067">ATP-binding</keyword>
<evidence type="ECO:0000256" key="5">
    <source>
        <dbReference type="ARBA" id="ARBA00022695"/>
    </source>
</evidence>
<dbReference type="Pfam" id="PF07727">
    <property type="entry name" value="RVT_2"/>
    <property type="match status" value="1"/>
</dbReference>
<dbReference type="SUPFAM" id="SSF53098">
    <property type="entry name" value="Ribonuclease H-like"/>
    <property type="match status" value="1"/>
</dbReference>
<evidence type="ECO:0000256" key="19">
    <source>
        <dbReference type="ARBA" id="ARBA00023172"/>
    </source>
</evidence>
<dbReference type="GO" id="GO:0004519">
    <property type="term" value="F:endonuclease activity"/>
    <property type="evidence" value="ECO:0007669"/>
    <property type="project" value="UniProtKB-KW"/>
</dbReference>
<keyword evidence="7" id="KW-0479">Metal-binding</keyword>
<evidence type="ECO:0000256" key="4">
    <source>
        <dbReference type="ARBA" id="ARBA00022670"/>
    </source>
</evidence>
<evidence type="ECO:0000256" key="6">
    <source>
        <dbReference type="ARBA" id="ARBA00022722"/>
    </source>
</evidence>
<reference evidence="25 26" key="1">
    <citation type="journal article" date="2012" name="Eukaryot. Cell">
        <title>Draft genome sequence of CBS 2479, the standard type strain of Trichosporon asahii.</title>
        <authorList>
            <person name="Yang R.Y."/>
            <person name="Li H.T."/>
            <person name="Zhu H."/>
            <person name="Zhou G.P."/>
            <person name="Wang M."/>
            <person name="Wang L."/>
        </authorList>
    </citation>
    <scope>NUCLEOTIDE SEQUENCE [LARGE SCALE GENOMIC DNA]</scope>
    <source>
        <strain evidence="26">ATCC 90039 / CBS 2479 / JCM 2466 / KCTC 7840 / NCYC 2677 / UAMH 7654</strain>
    </source>
</reference>
<keyword evidence="5" id="KW-0548">Nucleotidyltransferase</keyword>
<dbReference type="EMBL" id="ALBS01000015">
    <property type="protein sequence ID" value="EJT52847.1"/>
    <property type="molecule type" value="Genomic_DNA"/>
</dbReference>
<keyword evidence="19" id="KW-0233">DNA recombination</keyword>
<dbReference type="CDD" id="cd09272">
    <property type="entry name" value="RNase_HI_RT_Ty1"/>
    <property type="match status" value="1"/>
</dbReference>
<dbReference type="InterPro" id="IPR043502">
    <property type="entry name" value="DNA/RNA_pol_sf"/>
</dbReference>
<sequence length="1720" mass="189607">MSLWHDWLAHSTSFFDNPYHPKHRTSSLTWLDTTDHLLGNLFDFEQAIMSAPSSKLDIKQFDSVQKLLGKENWREWKQDVTLAIRFSSSAQFTFSDSSPAQQATEGWSARDELVATGILYTCDRSIAAEYLHLLDDPQYKNCRARTLWCSLESTYGSSGLQYVFSVGRKFLESRCESDDDVETWLNSVFQQYRELQLLDFRLDSLLLNVIIAGLPPRFDNFKDQLWARSTLPSRDELKVMILNVNAGHSTGDSSVKAFAMGLDSAASELTNSAARSVAIPQVVEALYSGLRKGGKRPCKDHPCLRCGSITHWISECPHELVTGGRRRPRGRRSGKKEEKEHKTEPSEESANVALVARTDPSTTFESHSEFKEEFLFQVEVRAAAEDITIDPSALAAVAQKSWVIDSGASRHMTGDLSWLTELTQLDVPRRVTVANGKALNSTHQGTARLLNHEGRALGLQGVLYVPGLAYNLCSVNALTEAGASVEFAKQQCAVMHKSDVAARATKIDGNYILQVSPRSLSPARSPKLARSPESARSAEVARALEMTRSLDPTCSHLAARSDSLASLDGILSAFPASVPSRSAVTAAPGFRQTRAKADWETWHRRLGHLSDSSMKKLLGGLSTGCSVARSSQSNPSDSSKHTASVCPGCAMGKIVRPPFHSSDTRADAPLELIHSDLCEIGTRSEGGARYMMLLIDDYTRYTWVYFLAKKSDALKCFKEWQAHAECQLERRVKVFRTDNGGEYLSRLFKEHLAGKGITHQTSCAHTPQQNGVSERANRVICERAIAIMHSERIPLSLWPQVIETVVFLKNRAPSRSVTTTPYQLLFNRKPSLRDLRVFGCTAYVLIRKGARAAKLADRAILCIFLGYSDTQKAWKFWDPVARKLVVSRDAIFDEHTSAARLGRPHVSLEDLERAMLGSLPRSLPYSELVTQLPNMSSHPPPEPQQPSSADSHMHGDNPGTAPHGASTRPSAQDFVDAVGDVSGAVGGGRSARHASSTSSVSERDSSDTMGDSSEAVGDSSGAVGDGSGAAGDSSGAVGDHSGLTPARPTSPGPPMQWPASNQAAQTPAQPTGPGAPAPRTPDQPSRSVNLEPRRPHSSGPERALSRVPVAQRYFWDTIPERTIEQPIDPNLPRTRSGRTIRPNLQGLLAQPYEDYDSELDNYLGRPGDPQCHPAHPCLPEPLTGLSPAALAAGVLELEDPQSYRQAMSSVDAAQWKAACDEELSALLKAGVYELVPRSEAAGRVVTSKWVFKKKRKANGSLERYKSRVVARGFSQVEGIDYSVTFAPVAKFQSIRVLLALAAAHNLELHQMDVKTAFLYGELDEDVYMEPPEGCEVPSKMLWKLRRSLYGLKQAPRAWYMKLHLTLLELSFRRAHSDHSIYVRTDAARGLIIVGVYVDDLTIVAEQLATIDEFKQEMSARFEMKDLGELSFILGLQVTRDRSTRSLRLSQSHYVDSILKKLDMIECRSAKTPLPARIVLRARGDSEDRADRARYLTALGQLMYLMLGTRPDIAFAVGLLSRFASDPSEEHWNAMVHVYRYLQGTRQLGITFARPSENLLGYSDSDFASSDLSRRRCTSGFLFTLAGGSVSWCSKREPSVSIATGEAEYVAMSQAAREVVWLRSLLLELGFEQVGSTLLYGDNRAALVLAENPVAHTRSKQIDIRFHYLRELVERGVIQLEYIQSFAQAADGLTKALSPMENTRLTEISGLSLPSLIPEVL</sequence>
<feature type="compositionally biased region" description="Low complexity" evidence="23">
    <location>
        <begin position="1030"/>
        <end position="1039"/>
    </location>
</feature>
<evidence type="ECO:0000313" key="25">
    <source>
        <dbReference type="EMBL" id="EJT52847.1"/>
    </source>
</evidence>
<evidence type="ECO:0000256" key="20">
    <source>
        <dbReference type="ARBA" id="ARBA00023268"/>
    </source>
</evidence>
<dbReference type="Pfam" id="PF13976">
    <property type="entry name" value="gag_pre-integrs"/>
    <property type="match status" value="1"/>
</dbReference>
<dbReference type="Gene3D" id="3.30.420.10">
    <property type="entry name" value="Ribonuclease H-like superfamily/Ribonuclease H"/>
    <property type="match status" value="1"/>
</dbReference>
<keyword evidence="16" id="KW-0695">RNA-directed DNA polymerase</keyword>
<dbReference type="GO" id="GO:0003887">
    <property type="term" value="F:DNA-directed DNA polymerase activity"/>
    <property type="evidence" value="ECO:0007669"/>
    <property type="project" value="UniProtKB-KW"/>
</dbReference>
<dbReference type="PROSITE" id="PS50994">
    <property type="entry name" value="INTEGRASE"/>
    <property type="match status" value="1"/>
</dbReference>
<keyword evidence="17" id="KW-0239">DNA-directed DNA polymerase</keyword>
<dbReference type="HOGENOM" id="CLU_001650_5_1_1"/>
<keyword evidence="9" id="KW-0064">Aspartyl protease</keyword>
<keyword evidence="11" id="KW-0378">Hydrolase</keyword>
<evidence type="ECO:0000256" key="16">
    <source>
        <dbReference type="ARBA" id="ARBA00022918"/>
    </source>
</evidence>
<evidence type="ECO:0000256" key="9">
    <source>
        <dbReference type="ARBA" id="ARBA00022750"/>
    </source>
</evidence>
<dbReference type="InterPro" id="IPR036397">
    <property type="entry name" value="RNaseH_sf"/>
</dbReference>
<evidence type="ECO:0000256" key="8">
    <source>
        <dbReference type="ARBA" id="ARBA00022741"/>
    </source>
</evidence>
<evidence type="ECO:0000256" key="3">
    <source>
        <dbReference type="ARBA" id="ARBA00022612"/>
    </source>
</evidence>
<keyword evidence="15" id="KW-0229">DNA integration</keyword>
<dbReference type="Proteomes" id="UP000002748">
    <property type="component" value="Unassembled WGS sequence"/>
</dbReference>
<dbReference type="SUPFAM" id="SSF56672">
    <property type="entry name" value="DNA/RNA polymerases"/>
    <property type="match status" value="1"/>
</dbReference>
<evidence type="ECO:0000256" key="22">
    <source>
        <dbReference type="ARBA" id="ARBA00049244"/>
    </source>
</evidence>
<evidence type="ECO:0000256" key="13">
    <source>
        <dbReference type="ARBA" id="ARBA00022842"/>
    </source>
</evidence>
<keyword evidence="6" id="KW-0540">Nuclease</keyword>
<dbReference type="Pfam" id="PF14223">
    <property type="entry name" value="Retrotran_gag_2"/>
    <property type="match status" value="1"/>
</dbReference>
<feature type="compositionally biased region" description="Low complexity" evidence="23">
    <location>
        <begin position="1062"/>
        <end position="1072"/>
    </location>
</feature>
<evidence type="ECO:0000256" key="2">
    <source>
        <dbReference type="ARBA" id="ARBA00022578"/>
    </source>
</evidence>
<keyword evidence="17" id="KW-0808">Transferase</keyword>
<feature type="region of interest" description="Disordered" evidence="23">
    <location>
        <begin position="931"/>
        <end position="1105"/>
    </location>
</feature>
<keyword evidence="2" id="KW-0815">Transposition</keyword>
<dbReference type="GO" id="GO:0004190">
    <property type="term" value="F:aspartic-type endopeptidase activity"/>
    <property type="evidence" value="ECO:0007669"/>
    <property type="project" value="UniProtKB-KW"/>
</dbReference>
<feature type="compositionally biased region" description="Basic residues" evidence="23">
    <location>
        <begin position="324"/>
        <end position="334"/>
    </location>
</feature>
<comment type="caution">
    <text evidence="25">The sequence shown here is derived from an EMBL/GenBank/DDBJ whole genome shotgun (WGS) entry which is preliminary data.</text>
</comment>
<evidence type="ECO:0000313" key="26">
    <source>
        <dbReference type="Proteomes" id="UP000002748"/>
    </source>
</evidence>
<evidence type="ECO:0000256" key="1">
    <source>
        <dbReference type="ARBA" id="ARBA00002180"/>
    </source>
</evidence>
<accession>J6FCP9</accession>
<dbReference type="GO" id="GO:0006310">
    <property type="term" value="P:DNA recombination"/>
    <property type="evidence" value="ECO:0007669"/>
    <property type="project" value="UniProtKB-KW"/>
</dbReference>
<dbReference type="Pfam" id="PF00665">
    <property type="entry name" value="rve"/>
    <property type="match status" value="1"/>
</dbReference>
<dbReference type="GO" id="GO:0003723">
    <property type="term" value="F:RNA binding"/>
    <property type="evidence" value="ECO:0007669"/>
    <property type="project" value="UniProtKB-KW"/>
</dbReference>
<organism evidence="25 26">
    <name type="scientific">Trichosporon asahii var. asahii (strain ATCC 90039 / CBS 2479 / JCM 2466 / KCTC 7840 / NBRC 103889/ NCYC 2677 / UAMH 7654)</name>
    <name type="common">Yeast</name>
    <dbReference type="NCBI Taxonomy" id="1186058"/>
    <lineage>
        <taxon>Eukaryota</taxon>
        <taxon>Fungi</taxon>
        <taxon>Dikarya</taxon>
        <taxon>Basidiomycota</taxon>
        <taxon>Agaricomycotina</taxon>
        <taxon>Tremellomycetes</taxon>
        <taxon>Trichosporonales</taxon>
        <taxon>Trichosporonaceae</taxon>
        <taxon>Trichosporon</taxon>
    </lineage>
</organism>
<dbReference type="PANTHER" id="PTHR42648">
    <property type="entry name" value="TRANSPOSASE, PUTATIVE-RELATED"/>
    <property type="match status" value="1"/>
</dbReference>
<dbReference type="InterPro" id="IPR013103">
    <property type="entry name" value="RVT_2"/>
</dbReference>
<evidence type="ECO:0000256" key="7">
    <source>
        <dbReference type="ARBA" id="ARBA00022723"/>
    </source>
</evidence>
<keyword evidence="10" id="KW-0255">Endonuclease</keyword>
<dbReference type="GO" id="GO:0006508">
    <property type="term" value="P:proteolysis"/>
    <property type="evidence" value="ECO:0007669"/>
    <property type="project" value="UniProtKB-KW"/>
</dbReference>
<dbReference type="RefSeq" id="XP_014183988.1">
    <property type="nucleotide sequence ID" value="XM_014328513.1"/>
</dbReference>
<dbReference type="Pfam" id="PF22936">
    <property type="entry name" value="Pol_BBD"/>
    <property type="match status" value="1"/>
</dbReference>
<comment type="function">
    <text evidence="1">The aspartyl protease (PR) mediates the proteolytic cleavages of the Gag and Gag-Pol polyproteins after assembly of the VLP.</text>
</comment>
<feature type="compositionally biased region" description="Basic and acidic residues" evidence="23">
    <location>
        <begin position="335"/>
        <end position="345"/>
    </location>
</feature>
<evidence type="ECO:0000256" key="18">
    <source>
        <dbReference type="ARBA" id="ARBA00023113"/>
    </source>
</evidence>
<gene>
    <name evidence="25" type="ORF">A1Q1_01120</name>
</gene>
<dbReference type="GO" id="GO:0046872">
    <property type="term" value="F:metal ion binding"/>
    <property type="evidence" value="ECO:0007669"/>
    <property type="project" value="UniProtKB-KW"/>
</dbReference>
<evidence type="ECO:0000256" key="23">
    <source>
        <dbReference type="SAM" id="MobiDB-lite"/>
    </source>
</evidence>
<dbReference type="GO" id="GO:0005634">
    <property type="term" value="C:nucleus"/>
    <property type="evidence" value="ECO:0007669"/>
    <property type="project" value="UniProtKB-ARBA"/>
</dbReference>
<dbReference type="KEGG" id="tasa:A1Q1_01120"/>
<protein>
    <recommendedName>
        <fullName evidence="24">Integrase catalytic domain-containing protein</fullName>
    </recommendedName>
</protein>
<keyword evidence="3" id="KW-1188">Viral release from host cell</keyword>
<keyword evidence="8" id="KW-0547">Nucleotide-binding</keyword>
<feature type="region of interest" description="Disordered" evidence="23">
    <location>
        <begin position="321"/>
        <end position="350"/>
    </location>
</feature>
<dbReference type="GO" id="GO:0032196">
    <property type="term" value="P:transposition"/>
    <property type="evidence" value="ECO:0007669"/>
    <property type="project" value="UniProtKB-KW"/>
</dbReference>
<dbReference type="GO" id="GO:0015074">
    <property type="term" value="P:DNA integration"/>
    <property type="evidence" value="ECO:0007669"/>
    <property type="project" value="UniProtKB-KW"/>
</dbReference>
<keyword evidence="20" id="KW-0511">Multifunctional enzyme</keyword>
<evidence type="ECO:0000259" key="24">
    <source>
        <dbReference type="PROSITE" id="PS50994"/>
    </source>
</evidence>
<evidence type="ECO:0000256" key="10">
    <source>
        <dbReference type="ARBA" id="ARBA00022759"/>
    </source>
</evidence>
<dbReference type="GO" id="GO:0003964">
    <property type="term" value="F:RNA-directed DNA polymerase activity"/>
    <property type="evidence" value="ECO:0007669"/>
    <property type="project" value="UniProtKB-KW"/>
</dbReference>
<comment type="catalytic activity">
    <reaction evidence="21">
        <text>DNA(n) + a 2'-deoxyribonucleoside 5'-triphosphate = DNA(n+1) + diphosphate</text>
        <dbReference type="Rhea" id="RHEA:22508"/>
        <dbReference type="Rhea" id="RHEA-COMP:17339"/>
        <dbReference type="Rhea" id="RHEA-COMP:17340"/>
        <dbReference type="ChEBI" id="CHEBI:33019"/>
        <dbReference type="ChEBI" id="CHEBI:61560"/>
        <dbReference type="ChEBI" id="CHEBI:173112"/>
        <dbReference type="EC" id="2.7.7.49"/>
    </reaction>
</comment>
<dbReference type="InterPro" id="IPR057670">
    <property type="entry name" value="SH3_retrovirus"/>
</dbReference>
<dbReference type="InterPro" id="IPR001584">
    <property type="entry name" value="Integrase_cat-core"/>
</dbReference>
<name>J6FCP9_TRIAS</name>
<feature type="domain" description="Integrase catalytic" evidence="24">
    <location>
        <begin position="665"/>
        <end position="829"/>
    </location>
</feature>
<dbReference type="InterPro" id="IPR039537">
    <property type="entry name" value="Retrotran_Ty1/copia-like"/>
</dbReference>
<evidence type="ECO:0000256" key="15">
    <source>
        <dbReference type="ARBA" id="ARBA00022908"/>
    </source>
</evidence>
<dbReference type="GeneID" id="25984634"/>
<evidence type="ECO:0000256" key="12">
    <source>
        <dbReference type="ARBA" id="ARBA00022840"/>
    </source>
</evidence>
<dbReference type="InterPro" id="IPR025724">
    <property type="entry name" value="GAG-pre-integrase_dom"/>
</dbReference>
<keyword evidence="13" id="KW-0460">Magnesium</keyword>
<dbReference type="OrthoDB" id="3344688at2759"/>
<dbReference type="PANTHER" id="PTHR42648:SF11">
    <property type="entry name" value="TRANSPOSON TY4-P GAG-POL POLYPROTEIN"/>
    <property type="match status" value="1"/>
</dbReference>
<comment type="catalytic activity">
    <reaction evidence="22">
        <text>DNA(n) + a 2'-deoxyribonucleoside 5'-triphosphate = DNA(n+1) + diphosphate</text>
        <dbReference type="Rhea" id="RHEA:22508"/>
        <dbReference type="Rhea" id="RHEA-COMP:17339"/>
        <dbReference type="Rhea" id="RHEA-COMP:17340"/>
        <dbReference type="ChEBI" id="CHEBI:33019"/>
        <dbReference type="ChEBI" id="CHEBI:61560"/>
        <dbReference type="ChEBI" id="CHEBI:173112"/>
        <dbReference type="EC" id="2.7.7.7"/>
    </reaction>
</comment>
<dbReference type="Pfam" id="PF25597">
    <property type="entry name" value="SH3_retrovirus"/>
    <property type="match status" value="1"/>
</dbReference>
<evidence type="ECO:0000256" key="14">
    <source>
        <dbReference type="ARBA" id="ARBA00022884"/>
    </source>
</evidence>
<dbReference type="VEuPathDB" id="FungiDB:A1Q1_01120"/>
<proteinExistence type="predicted"/>
<evidence type="ECO:0000256" key="17">
    <source>
        <dbReference type="ARBA" id="ARBA00022932"/>
    </source>
</evidence>
<keyword evidence="14" id="KW-0694">RNA-binding</keyword>
<dbReference type="GO" id="GO:0005524">
    <property type="term" value="F:ATP binding"/>
    <property type="evidence" value="ECO:0007669"/>
    <property type="project" value="UniProtKB-KW"/>
</dbReference>
<evidence type="ECO:0000256" key="11">
    <source>
        <dbReference type="ARBA" id="ARBA00022801"/>
    </source>
</evidence>